<dbReference type="GO" id="GO:0008168">
    <property type="term" value="F:methyltransferase activity"/>
    <property type="evidence" value="ECO:0007669"/>
    <property type="project" value="TreeGrafter"/>
</dbReference>
<name>A0A8H7QWB7_9FUNG</name>
<gene>
    <name evidence="2" type="ORF">INT46_001242</name>
</gene>
<dbReference type="InterPro" id="IPR041698">
    <property type="entry name" value="Methyltransf_25"/>
</dbReference>
<accession>A0A8H7QWB7</accession>
<evidence type="ECO:0000313" key="2">
    <source>
        <dbReference type="EMBL" id="KAG2199542.1"/>
    </source>
</evidence>
<dbReference type="PANTHER" id="PTHR43591:SF24">
    <property type="entry name" value="2-METHOXY-6-POLYPRENYL-1,4-BENZOQUINOL METHYLASE, MITOCHONDRIAL"/>
    <property type="match status" value="1"/>
</dbReference>
<evidence type="ECO:0000313" key="3">
    <source>
        <dbReference type="Proteomes" id="UP000650833"/>
    </source>
</evidence>
<dbReference type="AlphaFoldDB" id="A0A8H7QWB7"/>
<feature type="domain" description="Methyltransferase" evidence="1">
    <location>
        <begin position="64"/>
        <end position="156"/>
    </location>
</feature>
<dbReference type="PANTHER" id="PTHR43591">
    <property type="entry name" value="METHYLTRANSFERASE"/>
    <property type="match status" value="1"/>
</dbReference>
<evidence type="ECO:0000259" key="1">
    <source>
        <dbReference type="Pfam" id="PF13649"/>
    </source>
</evidence>
<dbReference type="Pfam" id="PF13649">
    <property type="entry name" value="Methyltransf_25"/>
    <property type="match status" value="1"/>
</dbReference>
<proteinExistence type="predicted"/>
<dbReference type="OrthoDB" id="2013972at2759"/>
<dbReference type="Gene3D" id="3.40.50.150">
    <property type="entry name" value="Vaccinia Virus protein VP39"/>
    <property type="match status" value="1"/>
</dbReference>
<dbReference type="CDD" id="cd02440">
    <property type="entry name" value="AdoMet_MTases"/>
    <property type="match status" value="1"/>
</dbReference>
<dbReference type="SUPFAM" id="SSF53335">
    <property type="entry name" value="S-adenosyl-L-methionine-dependent methyltransferases"/>
    <property type="match status" value="1"/>
</dbReference>
<sequence>MSEAKQYTTKNGRTYHNETEVPYMLPTDSKEIPRLFRQHEALKGILDGRFKAPLQDKLEAGITVLDSGCGPGAWLLDMANTYKNSQFHGIDINTDHFLKEGIPANAHFVLGDLAENIPYPENTFDFIYQRLLILGLTTKQWESNLQELYRVLKPGGYIELSEIDCTIMHTYGHFFKKLQEATDICQRARGTRPHIAVELFERANKAGFINVKDNIISKPFCHGGEIGELTRFHIISAHKSFGPHLADIVPEWKEDDVYQEHIKNCEIEAANNKVYARWNVVTAQKPIDKAK</sequence>
<organism evidence="2 3">
    <name type="scientific">Mucor plumbeus</name>
    <dbReference type="NCBI Taxonomy" id="97098"/>
    <lineage>
        <taxon>Eukaryota</taxon>
        <taxon>Fungi</taxon>
        <taxon>Fungi incertae sedis</taxon>
        <taxon>Mucoromycota</taxon>
        <taxon>Mucoromycotina</taxon>
        <taxon>Mucoromycetes</taxon>
        <taxon>Mucorales</taxon>
        <taxon>Mucorineae</taxon>
        <taxon>Mucoraceae</taxon>
        <taxon>Mucor</taxon>
    </lineage>
</organism>
<keyword evidence="3" id="KW-1185">Reference proteome</keyword>
<dbReference type="EMBL" id="JAEPRC010000348">
    <property type="protein sequence ID" value="KAG2199542.1"/>
    <property type="molecule type" value="Genomic_DNA"/>
</dbReference>
<protein>
    <recommendedName>
        <fullName evidence="1">Methyltransferase domain-containing protein</fullName>
    </recommendedName>
</protein>
<reference evidence="2" key="1">
    <citation type="submission" date="2020-12" db="EMBL/GenBank/DDBJ databases">
        <title>Metabolic potential, ecology and presence of endohyphal bacteria is reflected in genomic diversity of Mucoromycotina.</title>
        <authorList>
            <person name="Muszewska A."/>
            <person name="Okrasinska A."/>
            <person name="Steczkiewicz K."/>
            <person name="Drgas O."/>
            <person name="Orlowska M."/>
            <person name="Perlinska-Lenart U."/>
            <person name="Aleksandrzak-Piekarczyk T."/>
            <person name="Szatraj K."/>
            <person name="Zielenkiewicz U."/>
            <person name="Pilsyk S."/>
            <person name="Malc E."/>
            <person name="Mieczkowski P."/>
            <person name="Kruszewska J.S."/>
            <person name="Biernat P."/>
            <person name="Pawlowska J."/>
        </authorList>
    </citation>
    <scope>NUCLEOTIDE SEQUENCE</scope>
    <source>
        <strain evidence="2">CBS 226.32</strain>
    </source>
</reference>
<comment type="caution">
    <text evidence="2">The sequence shown here is derived from an EMBL/GenBank/DDBJ whole genome shotgun (WGS) entry which is preliminary data.</text>
</comment>
<dbReference type="Proteomes" id="UP000650833">
    <property type="component" value="Unassembled WGS sequence"/>
</dbReference>
<dbReference type="InterPro" id="IPR029063">
    <property type="entry name" value="SAM-dependent_MTases_sf"/>
</dbReference>